<protein>
    <submittedName>
        <fullName evidence="4">5-oxopent-3-ene-1,2,5-tricarboxylate decarboxylase</fullName>
    </submittedName>
</protein>
<name>A0A248K0I9_9PROT</name>
<dbReference type="RefSeq" id="WP_088874406.1">
    <property type="nucleotide sequence ID" value="NZ_CP022112.1"/>
</dbReference>
<reference evidence="4 5" key="1">
    <citation type="submission" date="2017-06" db="EMBL/GenBank/DDBJ databases">
        <title>Complete genome sequence of Nitrospirillum amazonense strain CBAmC, an endophytic nitrogen-fixing and plant growth-promoting bacterium, isolated from sugarcane.</title>
        <authorList>
            <person name="Schwab S."/>
            <person name="dos Santos Teixeira K.R."/>
            <person name="Simoes Araujo J.L."/>
            <person name="Soares Vidal M."/>
            <person name="Borges de Freitas H.R."/>
            <person name="Rivello Crivelaro A.L."/>
            <person name="Bueno de Camargo Nunes A."/>
            <person name="dos Santos C.M."/>
            <person name="Palmeira da Silva Rosa D."/>
            <person name="da Silva Padilha D."/>
            <person name="da Silva E."/>
            <person name="Araujo Terra L."/>
            <person name="Soares Mendes V."/>
            <person name="Farinelli L."/>
            <person name="Magalhaes Cruz L."/>
            <person name="Baldani J.I."/>
        </authorList>
    </citation>
    <scope>NUCLEOTIDE SEQUENCE [LARGE SCALE GENOMIC DNA]</scope>
    <source>
        <strain evidence="4 5">CBAmC</strain>
    </source>
</reference>
<dbReference type="PANTHER" id="PTHR42796">
    <property type="entry name" value="FUMARYLACETOACETATE HYDROLASE DOMAIN-CONTAINING PROTEIN 2A-RELATED"/>
    <property type="match status" value="1"/>
</dbReference>
<evidence type="ECO:0000256" key="1">
    <source>
        <dbReference type="ARBA" id="ARBA00010211"/>
    </source>
</evidence>
<dbReference type="GO" id="GO:0016853">
    <property type="term" value="F:isomerase activity"/>
    <property type="evidence" value="ECO:0007669"/>
    <property type="project" value="UniProtKB-ARBA"/>
</dbReference>
<comment type="similarity">
    <text evidence="1">Belongs to the FAH family.</text>
</comment>
<organism evidence="4 5">
    <name type="scientific">Nitrospirillum viridazoti CBAmc</name>
    <dbReference type="NCBI Taxonomy" id="1441467"/>
    <lineage>
        <taxon>Bacteria</taxon>
        <taxon>Pseudomonadati</taxon>
        <taxon>Pseudomonadota</taxon>
        <taxon>Alphaproteobacteria</taxon>
        <taxon>Rhodospirillales</taxon>
        <taxon>Azospirillaceae</taxon>
        <taxon>Nitrospirillum</taxon>
        <taxon>Nitrospirillum viridazoti</taxon>
    </lineage>
</organism>
<gene>
    <name evidence="4" type="ORF">Y958_23615</name>
</gene>
<sequence>MKFVTYTSNTGPRLGVVDGDAVIDLNQAQSQVPADITAALLAGVDLVAAGKAALASAAPRLGRATLTLAPVVPRPGKIICLGLNYYDHAKEGGREKPDYPWFFMRTATSLIGAGAPALRPRVSEKLDYEAELAVVIGKAGRHIPQDRALAHVFGYSCFNDISVRDYQKRTPQWTIGKNFDGTGAFGPELVTADALPAGGAGLAIQCRLNGQVMQSANTDSMIWGVAETIALLTECLTLEPGDVIVMGTPAGVGFARTPPVWMRAGDRVEVEIDGVGLLANTIQDEVGQDEVG</sequence>
<proteinExistence type="inferred from homology"/>
<keyword evidence="5" id="KW-1185">Reference proteome</keyword>
<dbReference type="AlphaFoldDB" id="A0A248K0I9"/>
<dbReference type="GO" id="GO:0046872">
    <property type="term" value="F:metal ion binding"/>
    <property type="evidence" value="ECO:0007669"/>
    <property type="project" value="UniProtKB-KW"/>
</dbReference>
<feature type="domain" description="Fumarylacetoacetase-like C-terminal" evidence="3">
    <location>
        <begin position="77"/>
        <end position="282"/>
    </location>
</feature>
<accession>A0A248K0I9</accession>
<dbReference type="SUPFAM" id="SSF56529">
    <property type="entry name" value="FAH"/>
    <property type="match status" value="1"/>
</dbReference>
<dbReference type="FunFam" id="3.90.850.10:FF:000002">
    <property type="entry name" value="2-hydroxyhepta-2,4-diene-1,7-dioate isomerase"/>
    <property type="match status" value="1"/>
</dbReference>
<dbReference type="Pfam" id="PF01557">
    <property type="entry name" value="FAA_hydrolase"/>
    <property type="match status" value="1"/>
</dbReference>
<dbReference type="GO" id="GO:0019752">
    <property type="term" value="P:carboxylic acid metabolic process"/>
    <property type="evidence" value="ECO:0007669"/>
    <property type="project" value="UniProtKB-ARBA"/>
</dbReference>
<dbReference type="InterPro" id="IPR051121">
    <property type="entry name" value="FAH"/>
</dbReference>
<evidence type="ECO:0000259" key="3">
    <source>
        <dbReference type="Pfam" id="PF01557"/>
    </source>
</evidence>
<dbReference type="InterPro" id="IPR011234">
    <property type="entry name" value="Fumarylacetoacetase-like_C"/>
</dbReference>
<dbReference type="Gene3D" id="3.90.850.10">
    <property type="entry name" value="Fumarylacetoacetase-like, C-terminal domain"/>
    <property type="match status" value="1"/>
</dbReference>
<dbReference type="Proteomes" id="UP000197153">
    <property type="component" value="Chromosome 3"/>
</dbReference>
<dbReference type="KEGG" id="nao:Y958_23615"/>
<dbReference type="InterPro" id="IPR036663">
    <property type="entry name" value="Fumarylacetoacetase_C_sf"/>
</dbReference>
<evidence type="ECO:0000256" key="2">
    <source>
        <dbReference type="ARBA" id="ARBA00022723"/>
    </source>
</evidence>
<dbReference type="EMBL" id="CP022112">
    <property type="protein sequence ID" value="ASG23944.1"/>
    <property type="molecule type" value="Genomic_DNA"/>
</dbReference>
<keyword evidence="2" id="KW-0479">Metal-binding</keyword>
<evidence type="ECO:0000313" key="4">
    <source>
        <dbReference type="EMBL" id="ASG23944.1"/>
    </source>
</evidence>
<evidence type="ECO:0000313" key="5">
    <source>
        <dbReference type="Proteomes" id="UP000197153"/>
    </source>
</evidence>
<dbReference type="PANTHER" id="PTHR42796:SF4">
    <property type="entry name" value="FUMARYLACETOACETATE HYDROLASE DOMAIN-CONTAINING PROTEIN 2A"/>
    <property type="match status" value="1"/>
</dbReference>